<dbReference type="InterPro" id="IPR003340">
    <property type="entry name" value="B3_DNA-bd"/>
</dbReference>
<protein>
    <recommendedName>
        <fullName evidence="6">TF-B3 domain-containing protein</fullName>
    </recommendedName>
</protein>
<dbReference type="PROSITE" id="PS50863">
    <property type="entry name" value="B3"/>
    <property type="match status" value="1"/>
</dbReference>
<dbReference type="PANTHER" id="PTHR31391:SF67">
    <property type="entry name" value="TF-B3 DOMAIN-CONTAINING PROTEIN"/>
    <property type="match status" value="1"/>
</dbReference>
<dbReference type="SMART" id="SM01019">
    <property type="entry name" value="B3"/>
    <property type="match status" value="1"/>
</dbReference>
<evidence type="ECO:0000256" key="1">
    <source>
        <dbReference type="ARBA" id="ARBA00004123"/>
    </source>
</evidence>
<reference evidence="7 8" key="1">
    <citation type="journal article" date="2013" name="Proc. Natl. Acad. Sci. U.S.A.">
        <title>Fine-scale variation in meiotic recombination in Mimulus inferred from population shotgun sequencing.</title>
        <authorList>
            <person name="Hellsten U."/>
            <person name="Wright K.M."/>
            <person name="Jenkins J."/>
            <person name="Shu S."/>
            <person name="Yuan Y."/>
            <person name="Wessler S.R."/>
            <person name="Schmutz J."/>
            <person name="Willis J.H."/>
            <person name="Rokhsar D.S."/>
        </authorList>
    </citation>
    <scope>NUCLEOTIDE SEQUENCE [LARGE SCALE GENOMIC DNA]</scope>
    <source>
        <strain evidence="8">cv. DUN x IM62</strain>
    </source>
</reference>
<sequence>ERKRTRDCDIYEDEEAKRSVMQRAAELLARLAKEYNLPSFVKCMLPSNVSQGFWLHLPKKFCTVNLPNEDTPVVLVDELGREHTTSYLLGRNGLSAGWRAFSMKHKLLKGDLLIFLLTEPCKFKVHIVRVNDIEVLFAALCLMDLRFSCEGNDSGCHSANSIDQFKDISGFEDFKIQLGGLILDSEMPKNIIAKYYNLCCSQRMFLHDHLINGLSTKLAVVMISETTNISEAVRSADVSTSLHHLECWEKTLKAFEDLGMAVGFIRNRLHKLLEILREAQSNNESKMTMRAQADHVSGNLETTLNVEALIGSLEAEIETLRWKNEKFEFEFRELARAPW</sequence>
<dbReference type="AlphaFoldDB" id="A0A022RBQ6"/>
<evidence type="ECO:0000259" key="6">
    <source>
        <dbReference type="PROSITE" id="PS50863"/>
    </source>
</evidence>
<dbReference type="SUPFAM" id="SSF101936">
    <property type="entry name" value="DNA-binding pseudobarrel domain"/>
    <property type="match status" value="1"/>
</dbReference>
<evidence type="ECO:0000256" key="4">
    <source>
        <dbReference type="ARBA" id="ARBA00023163"/>
    </source>
</evidence>
<evidence type="ECO:0000313" key="8">
    <source>
        <dbReference type="Proteomes" id="UP000030748"/>
    </source>
</evidence>
<feature type="domain" description="TF-B3" evidence="6">
    <location>
        <begin position="40"/>
        <end position="131"/>
    </location>
</feature>
<dbReference type="InterPro" id="IPR015300">
    <property type="entry name" value="DNA-bd_pseudobarrel_sf"/>
</dbReference>
<keyword evidence="2" id="KW-0805">Transcription regulation</keyword>
<dbReference type="STRING" id="4155.A0A022RBQ6"/>
<gene>
    <name evidence="7" type="ORF">MIMGU_mgv1a020275mg</name>
</gene>
<dbReference type="Proteomes" id="UP000030748">
    <property type="component" value="Unassembled WGS sequence"/>
</dbReference>
<feature type="non-terminal residue" evidence="7">
    <location>
        <position position="1"/>
    </location>
</feature>
<keyword evidence="8" id="KW-1185">Reference proteome</keyword>
<dbReference type="EMBL" id="KI630513">
    <property type="protein sequence ID" value="EYU37691.1"/>
    <property type="molecule type" value="Genomic_DNA"/>
</dbReference>
<organism evidence="7 8">
    <name type="scientific">Erythranthe guttata</name>
    <name type="common">Yellow monkey flower</name>
    <name type="synonym">Mimulus guttatus</name>
    <dbReference type="NCBI Taxonomy" id="4155"/>
    <lineage>
        <taxon>Eukaryota</taxon>
        <taxon>Viridiplantae</taxon>
        <taxon>Streptophyta</taxon>
        <taxon>Embryophyta</taxon>
        <taxon>Tracheophyta</taxon>
        <taxon>Spermatophyta</taxon>
        <taxon>Magnoliopsida</taxon>
        <taxon>eudicotyledons</taxon>
        <taxon>Gunneridae</taxon>
        <taxon>Pentapetalae</taxon>
        <taxon>asterids</taxon>
        <taxon>lamiids</taxon>
        <taxon>Lamiales</taxon>
        <taxon>Phrymaceae</taxon>
        <taxon>Erythranthe</taxon>
    </lineage>
</organism>
<dbReference type="CDD" id="cd10017">
    <property type="entry name" value="B3_DNA"/>
    <property type="match status" value="1"/>
</dbReference>
<keyword evidence="3" id="KW-0238">DNA-binding</keyword>
<keyword evidence="4" id="KW-0804">Transcription</keyword>
<name>A0A022RBQ6_ERYGU</name>
<evidence type="ECO:0000256" key="2">
    <source>
        <dbReference type="ARBA" id="ARBA00023015"/>
    </source>
</evidence>
<dbReference type="Pfam" id="PF02362">
    <property type="entry name" value="B3"/>
    <property type="match status" value="1"/>
</dbReference>
<accession>A0A022RBQ6</accession>
<dbReference type="PANTHER" id="PTHR31391">
    <property type="entry name" value="B3 DOMAIN-CONTAINING PROTEIN OS11G0197600-RELATED"/>
    <property type="match status" value="1"/>
</dbReference>
<evidence type="ECO:0000313" key="7">
    <source>
        <dbReference type="EMBL" id="EYU37691.1"/>
    </source>
</evidence>
<comment type="subcellular location">
    <subcellularLocation>
        <location evidence="1">Nucleus</location>
    </subcellularLocation>
</comment>
<evidence type="ECO:0000256" key="3">
    <source>
        <dbReference type="ARBA" id="ARBA00023125"/>
    </source>
</evidence>
<dbReference type="GO" id="GO:0003677">
    <property type="term" value="F:DNA binding"/>
    <property type="evidence" value="ECO:0007669"/>
    <property type="project" value="UniProtKB-KW"/>
</dbReference>
<keyword evidence="5" id="KW-0539">Nucleus</keyword>
<dbReference type="InterPro" id="IPR044837">
    <property type="entry name" value="REM16-like"/>
</dbReference>
<dbReference type="GO" id="GO:0005634">
    <property type="term" value="C:nucleus"/>
    <property type="evidence" value="ECO:0007669"/>
    <property type="project" value="UniProtKB-SubCell"/>
</dbReference>
<dbReference type="Gene3D" id="2.40.330.10">
    <property type="entry name" value="DNA-binding pseudobarrel domain"/>
    <property type="match status" value="1"/>
</dbReference>
<evidence type="ECO:0000256" key="5">
    <source>
        <dbReference type="ARBA" id="ARBA00023242"/>
    </source>
</evidence>
<proteinExistence type="predicted"/>